<protein>
    <submittedName>
        <fullName evidence="1">Uncharacterized protein</fullName>
    </submittedName>
</protein>
<comment type="caution">
    <text evidence="1">The sequence shown here is derived from an EMBL/GenBank/DDBJ whole genome shotgun (WGS) entry which is preliminary data.</text>
</comment>
<accession>A0A660SFK9</accession>
<organism evidence="1 2">
    <name type="scientific">candidate division WOR-3 bacterium</name>
    <dbReference type="NCBI Taxonomy" id="2052148"/>
    <lineage>
        <taxon>Bacteria</taxon>
        <taxon>Bacteria division WOR-3</taxon>
    </lineage>
</organism>
<feature type="non-terminal residue" evidence="1">
    <location>
        <position position="1890"/>
    </location>
</feature>
<dbReference type="Proteomes" id="UP000268469">
    <property type="component" value="Unassembled WGS sequence"/>
</dbReference>
<sequence length="1890" mass="214628">HVDHHDSVHIVWIKRPIDSGAVYYSHRYLDGSAPTELRKKLFNLDFGSLYPSDSVIPYPVVIGEDSDLSVFCAATDNRGWTRIFYRNSFKGIWGDSTVIYEEEDPNLAYDLDVVHSGGEFRVLLVCHDPNEWTGEYSTVNIFGRKVGNQWQFEHLDSIESYPEPYYGGASFAGFNYLVEPLFINNEWNIYYREWTGDDWSAPILVRDTDSTSRHPKGTFDGENIVVVWTDGDDEVFQIKSERIRVAPEVKVLTDLIGRSLYAGEEIEIEWQADDDVGIKRVDSVLVFSGDRKIVIGADLPYDQTEITWSIPFEELDSCYLSVQVSDSAGNIDVDTTGPFAIGIFETCGFEAEDPPVYDNHLISQHGVTNGSAYRVMGQQNGVGPHSGSYMYRISGEDVSSTENSYIWFKLTDADIIVHDSLYLSFWLYVEKSPNDLGHILIDGRLKSGKALRDWTIYGPIIDQTGQRIHPAEHTTPKGGWYQYVFTLNPARDDTIDYLMIGYDDGSNNETGEFLAYIDDIEFTDRFPIKDIWHVEKHPSDTNCIIDFELAGDGAQIIIDNKGKHSPSDTLWSTGWLRKDLLKPIWITNEMMVYFHQFDLAHSLILGLLIKDDENNKNWLYYARNADNHWYKEGWVDLGLSGRNYHQWEGLVRNIRDDYYDEYGKTAIQVLSYRIGHFSKGDWQGDHGGTIDQLRISSGEVEFTGSGFGDDDPLPYEECIEMAQGCRLDTARRYYYPPNGEGWVYRVTGEDTSSTRNSYLWLRLYDQNVSISRFLSFKIRVDQAPTESAHIFIDGRTKSGIHLRDFFSDSIGYVIEQNGDRIHAGIHKVPVGGWVEYIVNLLPTVGDPVDYLVVGYDDGDPAETGRFSFDIDDLKVWDEYPHENEWYCERLGNDQNLILRFTADETVDLYIDPNGDTVEFWVNYPRLGNNVEDLPVSDKTILKWDQYDLDHSLILSLLIYDTTDTYRWLHYARNAANHWPDTGWVAFPDSEPVYNEWEGFIRRVKEDYIEEYGDEPLMITELNLGHFAKSTWQGNHGGKIANLLLTNDAKPPEIELVFPQGGEHLMTSDTILITWEAKDTLPIVGQSVYYSTDQGETWILIAEEAQESLSYYCQWVLPSEPIDDCLIKIEAKDYLGNLGVAISAPFDIEYLASACSTALAGGHRIIGDGEKVALVYDHTEGVYLATTTNSGVVWERRYLGPGHDGNLGVYDGDTIVVWADDNRIYQNGAVIHEGERIGDLSLVIGDSCYLVFTEDAISPNSYNHWLKLMVFAPGGESHLTTIDSSAAERFTAPDLTLCSGEVVITYLKADSVQLYKSGTIQVIGKGRNPRIRAKDEGMILVYEDSGEIYLSKGWIWGDFSEAENISQTPQESKDPVVTGGFKILYLERPEVPDGKWDLILRDYQGGYLQREGLVDLQEEAYYPQAILTDSTIVYTYAVGVRGYGIEIGSKDSKIHRMVSDRDLATGPNNGEKLAYYDQLHLFYNGGGFIYDSTAIIGYGSWWAGAVADSLVFMLVSGRNIYLRVYGEEWSPPRLIYSVSEYEIGPIAFGLRDSITHLIWEETREVVNGTIWRLRYLRFNYHNPADSFLLTVDSVFTEEIPEIPSTPDIALDHSGRPHIVYSQEGRIYYRRWHQLYMGFTRKIDLTDWIIGDPDGHSPVIDIYKYRITTAFVANNDVWTRFNYYTKLAYLDTNWSAPVNLSNSGSITEGPVIGSGSHILWADQVLKHAAYDGWSWEVETAVIDPTCHWPQLMMKDNRMFYLWTEGFGPPYQIRLDSMEVEIPNWLCGVIENDTVFADDQILIGDVIIDSLATVTIEPGVGLYALPFDVEATGKDSLRVELMVYGDLSAVGTETDSIIFTAYGDNPVPGDWYGIRFMEIREGEEGSEKAETRL</sequence>
<dbReference type="EMBL" id="QNBE01000131">
    <property type="protein sequence ID" value="RKX68780.1"/>
    <property type="molecule type" value="Genomic_DNA"/>
</dbReference>
<evidence type="ECO:0000313" key="2">
    <source>
        <dbReference type="Proteomes" id="UP000268469"/>
    </source>
</evidence>
<feature type="non-terminal residue" evidence="1">
    <location>
        <position position="1"/>
    </location>
</feature>
<name>A0A660SFK9_UNCW3</name>
<reference evidence="1 2" key="1">
    <citation type="submission" date="2018-06" db="EMBL/GenBank/DDBJ databases">
        <title>Extensive metabolic versatility and redundancy in microbially diverse, dynamic hydrothermal sediments.</title>
        <authorList>
            <person name="Dombrowski N."/>
            <person name="Teske A."/>
            <person name="Baker B.J."/>
        </authorList>
    </citation>
    <scope>NUCLEOTIDE SEQUENCE [LARGE SCALE GENOMIC DNA]</scope>
    <source>
        <strain evidence="1">B36_G15</strain>
    </source>
</reference>
<proteinExistence type="predicted"/>
<evidence type="ECO:0000313" key="1">
    <source>
        <dbReference type="EMBL" id="RKX68780.1"/>
    </source>
</evidence>
<gene>
    <name evidence="1" type="ORF">DRP53_10000</name>
</gene>